<proteinExistence type="predicted"/>
<accession>A0A1C4E455</accession>
<protein>
    <submittedName>
        <fullName evidence="1">Uncharacterized protein</fullName>
    </submittedName>
</protein>
<sequence length="10" mass="1032">MAQKGKGVTI</sequence>
<name>A0A1C4E455_BACTU</name>
<reference evidence="1 2" key="1">
    <citation type="submission" date="2016-08" db="EMBL/GenBank/DDBJ databases">
        <authorList>
            <person name="Seilhamer J.J."/>
        </authorList>
    </citation>
    <scope>NUCLEOTIDE SEQUENCE [LARGE SCALE GENOMIC DNA]</scope>
    <source>
        <strain evidence="1 2">IEBC_T61001</strain>
    </source>
</reference>
<evidence type="ECO:0000313" key="1">
    <source>
        <dbReference type="EMBL" id="SCC38379.1"/>
    </source>
</evidence>
<gene>
    <name evidence="1" type="ORF">BTT61001_02877</name>
</gene>
<dbReference type="Proteomes" id="UP000195991">
    <property type="component" value="Unassembled WGS sequence"/>
</dbReference>
<organism evidence="1 2">
    <name type="scientific">Bacillus thuringiensis</name>
    <dbReference type="NCBI Taxonomy" id="1428"/>
    <lineage>
        <taxon>Bacteria</taxon>
        <taxon>Bacillati</taxon>
        <taxon>Bacillota</taxon>
        <taxon>Bacilli</taxon>
        <taxon>Bacillales</taxon>
        <taxon>Bacillaceae</taxon>
        <taxon>Bacillus</taxon>
        <taxon>Bacillus cereus group</taxon>
    </lineage>
</organism>
<evidence type="ECO:0000313" key="2">
    <source>
        <dbReference type="Proteomes" id="UP000195991"/>
    </source>
</evidence>
<dbReference type="EMBL" id="FMBI01000030">
    <property type="protein sequence ID" value="SCC38379.1"/>
    <property type="molecule type" value="Genomic_DNA"/>
</dbReference>